<dbReference type="InterPro" id="IPR051713">
    <property type="entry name" value="T-cell_Activation_Regulation"/>
</dbReference>
<name>A0A8S4BP43_9TELE</name>
<dbReference type="PANTHER" id="PTHR25466:SF14">
    <property type="entry name" value="BUTYROPHILIN SUBFAMILY 2 MEMBER A2-LIKE-RELATED"/>
    <property type="match status" value="1"/>
</dbReference>
<keyword evidence="2" id="KW-1003">Cell membrane</keyword>
<keyword evidence="9" id="KW-0325">Glycoprotein</keyword>
<sequence length="351" mass="39337">MTQDVTLASSGFRSKSITLFERFKMKADKWIFLLPLLLIFVSSQELGAQLGSSVLLPCNSIKSNLSEVKWVQINEVADEVAVVEFSSDGLLKFLGPRHGRVKAFPIQASQGNYSIRIDDLRPTDLGVYQCQFRDTFFEVELYQEKDELPVIYIFAGVACALLLLCCLGGYYLQKTCCSGKKTQGNANNPAISSIEGASAPPQELEPVNDEHRIDPAGGDFHVLVYENDDQYLACADPNRSHVGLPRGSQHPGVPQPGQSTGGIYPNLNELRFERVESQRTRQRFHIDLISRLRQASFNRHFYVNQRELSKSHAMATRPENGKAGMGRKKAKDSFDYKNPIYNRGTVELNQL</sequence>
<evidence type="ECO:0000313" key="14">
    <source>
        <dbReference type="Proteomes" id="UP000677803"/>
    </source>
</evidence>
<evidence type="ECO:0000256" key="11">
    <source>
        <dbReference type="SAM" id="Phobius"/>
    </source>
</evidence>
<gene>
    <name evidence="13" type="ORF">MMEN_LOCUS18636</name>
</gene>
<evidence type="ECO:0000256" key="7">
    <source>
        <dbReference type="ARBA" id="ARBA00023157"/>
    </source>
</evidence>
<keyword evidence="5 11" id="KW-1133">Transmembrane helix</keyword>
<feature type="domain" description="Ig-like" evidence="12">
    <location>
        <begin position="35"/>
        <end position="149"/>
    </location>
</feature>
<comment type="subcellular location">
    <subcellularLocation>
        <location evidence="1">Cell membrane</location>
        <topology evidence="1">Single-pass type I membrane protein</topology>
    </subcellularLocation>
</comment>
<evidence type="ECO:0000256" key="9">
    <source>
        <dbReference type="ARBA" id="ARBA00023180"/>
    </source>
</evidence>
<keyword evidence="14" id="KW-1185">Reference proteome</keyword>
<keyword evidence="4" id="KW-0732">Signal</keyword>
<protein>
    <submittedName>
        <fullName evidence="13">(Atlantic silverside) hypothetical protein</fullName>
    </submittedName>
</protein>
<accession>A0A8S4BP43</accession>
<dbReference type="InterPro" id="IPR007110">
    <property type="entry name" value="Ig-like_dom"/>
</dbReference>
<dbReference type="GO" id="GO:0042102">
    <property type="term" value="P:positive regulation of T cell proliferation"/>
    <property type="evidence" value="ECO:0007669"/>
    <property type="project" value="TreeGrafter"/>
</dbReference>
<reference evidence="13" key="1">
    <citation type="submission" date="2021-05" db="EMBL/GenBank/DDBJ databases">
        <authorList>
            <person name="Tigano A."/>
        </authorList>
    </citation>
    <scope>NUCLEOTIDE SEQUENCE</scope>
</reference>
<evidence type="ECO:0000313" key="13">
    <source>
        <dbReference type="EMBL" id="CAG6006368.1"/>
    </source>
</evidence>
<proteinExistence type="predicted"/>
<evidence type="ECO:0000256" key="2">
    <source>
        <dbReference type="ARBA" id="ARBA00022475"/>
    </source>
</evidence>
<keyword evidence="10" id="KW-0393">Immunoglobulin domain</keyword>
<dbReference type="AlphaFoldDB" id="A0A8S4BP43"/>
<dbReference type="GO" id="GO:0042130">
    <property type="term" value="P:negative regulation of T cell proliferation"/>
    <property type="evidence" value="ECO:0007669"/>
    <property type="project" value="TreeGrafter"/>
</dbReference>
<dbReference type="InterPro" id="IPR013783">
    <property type="entry name" value="Ig-like_fold"/>
</dbReference>
<keyword evidence="3 11" id="KW-0812">Transmembrane</keyword>
<feature type="transmembrane region" description="Helical" evidence="11">
    <location>
        <begin position="150"/>
        <end position="172"/>
    </location>
</feature>
<evidence type="ECO:0000256" key="8">
    <source>
        <dbReference type="ARBA" id="ARBA00023170"/>
    </source>
</evidence>
<evidence type="ECO:0000256" key="1">
    <source>
        <dbReference type="ARBA" id="ARBA00004251"/>
    </source>
</evidence>
<dbReference type="Proteomes" id="UP000677803">
    <property type="component" value="Unassembled WGS sequence"/>
</dbReference>
<dbReference type="EMBL" id="CAJRST010037777">
    <property type="protein sequence ID" value="CAG6006368.1"/>
    <property type="molecule type" value="Genomic_DNA"/>
</dbReference>
<dbReference type="InterPro" id="IPR036179">
    <property type="entry name" value="Ig-like_dom_sf"/>
</dbReference>
<dbReference type="PANTHER" id="PTHR25466">
    <property type="entry name" value="T-LYMPHOCYTE ACTIVATION ANTIGEN"/>
    <property type="match status" value="1"/>
</dbReference>
<evidence type="ECO:0000256" key="6">
    <source>
        <dbReference type="ARBA" id="ARBA00023136"/>
    </source>
</evidence>
<keyword evidence="6 11" id="KW-0472">Membrane</keyword>
<evidence type="ECO:0000256" key="5">
    <source>
        <dbReference type="ARBA" id="ARBA00022989"/>
    </source>
</evidence>
<evidence type="ECO:0000259" key="12">
    <source>
        <dbReference type="PROSITE" id="PS50835"/>
    </source>
</evidence>
<dbReference type="GO" id="GO:0031295">
    <property type="term" value="P:T cell costimulation"/>
    <property type="evidence" value="ECO:0007669"/>
    <property type="project" value="TreeGrafter"/>
</dbReference>
<keyword evidence="8" id="KW-0675">Receptor</keyword>
<dbReference type="InterPro" id="IPR003599">
    <property type="entry name" value="Ig_sub"/>
</dbReference>
<dbReference type="Gene3D" id="2.60.40.10">
    <property type="entry name" value="Immunoglobulins"/>
    <property type="match status" value="1"/>
</dbReference>
<dbReference type="GO" id="GO:0007166">
    <property type="term" value="P:cell surface receptor signaling pathway"/>
    <property type="evidence" value="ECO:0007669"/>
    <property type="project" value="TreeGrafter"/>
</dbReference>
<evidence type="ECO:0000256" key="4">
    <source>
        <dbReference type="ARBA" id="ARBA00022729"/>
    </source>
</evidence>
<organism evidence="13 14">
    <name type="scientific">Menidia menidia</name>
    <name type="common">Atlantic silverside</name>
    <dbReference type="NCBI Taxonomy" id="238744"/>
    <lineage>
        <taxon>Eukaryota</taxon>
        <taxon>Metazoa</taxon>
        <taxon>Chordata</taxon>
        <taxon>Craniata</taxon>
        <taxon>Vertebrata</taxon>
        <taxon>Euteleostomi</taxon>
        <taxon>Actinopterygii</taxon>
        <taxon>Neopterygii</taxon>
        <taxon>Teleostei</taxon>
        <taxon>Neoteleostei</taxon>
        <taxon>Acanthomorphata</taxon>
        <taxon>Ovalentaria</taxon>
        <taxon>Atherinomorphae</taxon>
        <taxon>Atheriniformes</taxon>
        <taxon>Atherinopsidae</taxon>
        <taxon>Menidiinae</taxon>
        <taxon>Menidia</taxon>
    </lineage>
</organism>
<dbReference type="GO" id="GO:0009897">
    <property type="term" value="C:external side of plasma membrane"/>
    <property type="evidence" value="ECO:0007669"/>
    <property type="project" value="TreeGrafter"/>
</dbReference>
<dbReference type="GO" id="GO:0071222">
    <property type="term" value="P:cellular response to lipopolysaccharide"/>
    <property type="evidence" value="ECO:0007669"/>
    <property type="project" value="TreeGrafter"/>
</dbReference>
<dbReference type="SMART" id="SM00409">
    <property type="entry name" value="IG"/>
    <property type="match status" value="1"/>
</dbReference>
<dbReference type="PROSITE" id="PS50835">
    <property type="entry name" value="IG_LIKE"/>
    <property type="match status" value="1"/>
</dbReference>
<comment type="caution">
    <text evidence="13">The sequence shown here is derived from an EMBL/GenBank/DDBJ whole genome shotgun (WGS) entry which is preliminary data.</text>
</comment>
<dbReference type="SUPFAM" id="SSF48726">
    <property type="entry name" value="Immunoglobulin"/>
    <property type="match status" value="1"/>
</dbReference>
<dbReference type="GO" id="GO:0006955">
    <property type="term" value="P:immune response"/>
    <property type="evidence" value="ECO:0007669"/>
    <property type="project" value="TreeGrafter"/>
</dbReference>
<evidence type="ECO:0000256" key="3">
    <source>
        <dbReference type="ARBA" id="ARBA00022692"/>
    </source>
</evidence>
<evidence type="ECO:0000256" key="10">
    <source>
        <dbReference type="ARBA" id="ARBA00023319"/>
    </source>
</evidence>
<dbReference type="OrthoDB" id="8963697at2759"/>
<dbReference type="InterPro" id="IPR013106">
    <property type="entry name" value="Ig_V-set"/>
</dbReference>
<dbReference type="Pfam" id="PF07686">
    <property type="entry name" value="V-set"/>
    <property type="match status" value="1"/>
</dbReference>
<keyword evidence="7" id="KW-1015">Disulfide bond</keyword>